<dbReference type="NCBIfam" id="TIGR02547">
    <property type="entry name" value="casA_cse1"/>
    <property type="match status" value="1"/>
</dbReference>
<dbReference type="EMBL" id="CP075546">
    <property type="protein sequence ID" value="QVV88177.1"/>
    <property type="molecule type" value="Genomic_DNA"/>
</dbReference>
<dbReference type="GeneID" id="65098052"/>
<proteinExistence type="predicted"/>
<sequence length="541" mass="61990">MIHLLHDAWIPVVRKNGDSSLIAPHQITSDYDTNPVIELNASRPDFNGALIQFLIGLVQTACPPESDKEWIDRLEGTIPSDVLKERFQQNQDAFSLDGNRPRFMQDISIGDEKTNSIDGLLIEMPGENTVKKNTDFFVKRDTVKQMCPSCAAIALFTLQVNGPGGGAGHKTGLRGGGPLSSVILGKTLWETVWLNIIPSTKFFGDVIPKEKKSLDMIFPWVGKIRLSDTKEKTGVIDVNPLQMFWGMGRRILLDFEDKPVGACDVCGLESSATVLTYHTKPHGVDYDETWDNHTLTPYYQDKDVYRPIHLQPGGITYRNFMGLIIPDSSRNIKVSRTVTNFQNNIIRLRRKSFDKVRLWSFGFDMDNAKARCWYESWMPIYIIDNEKERQLFENIVSNLVFTSEYILQSLTSSIKDAISGRKIKEKDKGKNKRKEPVDLRSRFWNETEDLFYLTLDRIFSSVNDAGQIDKIKREWFRKISSHSIELFDYYTQVSMITKLDDPMWVIETRTNFKKFTGEKTKKIISLLGLLMDDSKGDKNHE</sequence>
<protein>
    <submittedName>
        <fullName evidence="1">Type I-E CRISPR-associated protein Cse1/CasA</fullName>
    </submittedName>
</protein>
<evidence type="ECO:0000313" key="1">
    <source>
        <dbReference type="EMBL" id="QVV88177.1"/>
    </source>
</evidence>
<dbReference type="AlphaFoldDB" id="A0A8E7AV84"/>
<reference evidence="1 2" key="1">
    <citation type="submission" date="2021-05" db="EMBL/GenBank/DDBJ databases">
        <title>A novel Methanospirillum isolate from a pyrite-forming mixed culture.</title>
        <authorList>
            <person name="Bunk B."/>
            <person name="Sproer C."/>
            <person name="Spring S."/>
            <person name="Pester M."/>
        </authorList>
    </citation>
    <scope>NUCLEOTIDE SEQUENCE [LARGE SCALE GENOMIC DNA]</scope>
    <source>
        <strain evidence="1 2">J.3.6.1-F.2.7.3</strain>
    </source>
</reference>
<accession>A0A8E7AV84</accession>
<name>A0A8E7AV84_9EURY</name>
<dbReference type="KEGG" id="mrtj:KHC33_12670"/>
<gene>
    <name evidence="1" type="primary">casA</name>
    <name evidence="1" type="ORF">KHC33_12670</name>
</gene>
<dbReference type="Pfam" id="PF09481">
    <property type="entry name" value="CRISPR_Cse1"/>
    <property type="match status" value="1"/>
</dbReference>
<evidence type="ECO:0000313" key="2">
    <source>
        <dbReference type="Proteomes" id="UP000680656"/>
    </source>
</evidence>
<organism evidence="1 2">
    <name type="scientific">Methanospirillum purgamenti</name>
    <dbReference type="NCBI Taxonomy" id="2834276"/>
    <lineage>
        <taxon>Archaea</taxon>
        <taxon>Methanobacteriati</taxon>
        <taxon>Methanobacteriota</taxon>
        <taxon>Stenosarchaea group</taxon>
        <taxon>Methanomicrobia</taxon>
        <taxon>Methanomicrobiales</taxon>
        <taxon>Methanospirillaceae</taxon>
        <taxon>Methanospirillum</taxon>
    </lineage>
</organism>
<dbReference type="RefSeq" id="WP_214418994.1">
    <property type="nucleotide sequence ID" value="NZ_CP075546.1"/>
</dbReference>
<dbReference type="CDD" id="cd09729">
    <property type="entry name" value="Cse1_I-E"/>
    <property type="match status" value="1"/>
</dbReference>
<dbReference type="Proteomes" id="UP000680656">
    <property type="component" value="Chromosome"/>
</dbReference>
<keyword evidence="2" id="KW-1185">Reference proteome</keyword>
<dbReference type="InterPro" id="IPR013381">
    <property type="entry name" value="CRISPR-assoc_prot_Cse1"/>
</dbReference>